<feature type="signal peptide" evidence="12">
    <location>
        <begin position="1"/>
        <end position="26"/>
    </location>
</feature>
<dbReference type="EMBL" id="JAUQOM010000008">
    <property type="protein sequence ID" value="MDO7836459.1"/>
    <property type="molecule type" value="Genomic_DNA"/>
</dbReference>
<reference evidence="14" key="1">
    <citation type="submission" date="2023-07" db="EMBL/GenBank/DDBJ databases">
        <title>Bacterial whole genome sequence for Sphingobium sp. HBC34.</title>
        <authorList>
            <person name="Le V."/>
            <person name="Ko S.-R."/>
            <person name="Ahn C.-Y."/>
            <person name="Oh H.-M."/>
        </authorList>
    </citation>
    <scope>NUCLEOTIDE SEQUENCE</scope>
    <source>
        <strain evidence="14">HBC34</strain>
    </source>
</reference>
<gene>
    <name evidence="14" type="ORF">Q4610_15530</name>
</gene>
<dbReference type="CDD" id="cd01347">
    <property type="entry name" value="ligand_gated_channel"/>
    <property type="match status" value="1"/>
</dbReference>
<dbReference type="SUPFAM" id="SSF56935">
    <property type="entry name" value="Porins"/>
    <property type="match status" value="1"/>
</dbReference>
<comment type="caution">
    <text evidence="14">The sequence shown here is derived from an EMBL/GenBank/DDBJ whole genome shotgun (WGS) entry which is preliminary data.</text>
</comment>
<evidence type="ECO:0000256" key="1">
    <source>
        <dbReference type="ARBA" id="ARBA00004571"/>
    </source>
</evidence>
<evidence type="ECO:0000256" key="7">
    <source>
        <dbReference type="ARBA" id="ARBA00023065"/>
    </source>
</evidence>
<dbReference type="PANTHER" id="PTHR32552">
    <property type="entry name" value="FERRICHROME IRON RECEPTOR-RELATED"/>
    <property type="match status" value="1"/>
</dbReference>
<keyword evidence="12" id="KW-0732">Signal</keyword>
<protein>
    <submittedName>
        <fullName evidence="14">TonB-dependent receptor</fullName>
    </submittedName>
</protein>
<dbReference type="Gene3D" id="2.40.170.20">
    <property type="entry name" value="TonB-dependent receptor, beta-barrel domain"/>
    <property type="match status" value="1"/>
</dbReference>
<keyword evidence="15" id="KW-1185">Reference proteome</keyword>
<name>A0ABT8ZPJ6_9SPHN</name>
<evidence type="ECO:0000313" key="14">
    <source>
        <dbReference type="EMBL" id="MDO7836459.1"/>
    </source>
</evidence>
<evidence type="ECO:0000256" key="9">
    <source>
        <dbReference type="ARBA" id="ARBA00023136"/>
    </source>
</evidence>
<comment type="subcellular location">
    <subcellularLocation>
        <location evidence="1 11">Cell outer membrane</location>
        <topology evidence="1 11">Multi-pass membrane protein</topology>
    </subcellularLocation>
</comment>
<dbReference type="Proteomes" id="UP001176471">
    <property type="component" value="Unassembled WGS sequence"/>
</dbReference>
<comment type="similarity">
    <text evidence="11">Belongs to the TonB-dependent receptor family.</text>
</comment>
<dbReference type="Pfam" id="PF07715">
    <property type="entry name" value="Plug"/>
    <property type="match status" value="1"/>
</dbReference>
<proteinExistence type="inferred from homology"/>
<keyword evidence="9 11" id="KW-0472">Membrane</keyword>
<keyword evidence="3 11" id="KW-1134">Transmembrane beta strand</keyword>
<feature type="domain" description="TonB-dependent receptor plug" evidence="13">
    <location>
        <begin position="56"/>
        <end position="162"/>
    </location>
</feature>
<evidence type="ECO:0000256" key="12">
    <source>
        <dbReference type="SAM" id="SignalP"/>
    </source>
</evidence>
<evidence type="ECO:0000256" key="2">
    <source>
        <dbReference type="ARBA" id="ARBA00022448"/>
    </source>
</evidence>
<keyword evidence="6" id="KW-0408">Iron</keyword>
<sequence length="758" mass="81513">MSCVLNRSLTSVVAITMGLMSVGANAQGGGSVEPSSNAEVSATEIIVTAQKTSQSLQSVPMSISAISGDDLSTRAVQNVGDITRSVPGVNYQETNGATQITIRGVGLQVQTGLAEPNVALHIDGIFQPAATEADVPIVDLERVEVLRGPQGTLYGRNATGGTINFITKKPTSTFEAGGSLGTGSFDAVRANGYVSGPITGETLMGRVSAYYNRDDGYYYNSFLDKRQMGFEKWGVRGALRFLPSSDVTVDLSGYYQHGSGETPVQSILRGTNPLVDGLVAGGLLPAGSVAIDTGKWRTAGEISNTSKYWTAGTTLDAKVDISDALSVRSVTGFIKHEYGPFIYDADGTSLGIVTLGTPGGDGRFQTSKSISQEFNFSGELDKLRYVVGLFYFHETAFAVSPAYFPDPLIQAVFGAGFAPFTGSANTLYTGLRSSMNVKTDGYAGFADLTYSVTPSMRLNVGLRQTFDRKNYVQSDENYLVVNGAPLTLPNCSNLQTKLRFNHFDYKIRAEADIADRVLAYGQYQTGFKDGGVNLSACGDTFKPEKIGAFEAGLKTSTSDRTFTFNASAFHYKYDGLQVLSFITATLPLIENVDRATITGGELEAVMRPSRRLTANLALSLLYSKIKKFSSFDSRQPQLGVQDLKGKPLPSAPQYTVNAGIEYALPVANGAVRMRAETFFSSAYNLRMFDQKEDEQRAYTVTNLSIGYEFGGGDYQIRGFVKNLENTAYQLNGLFAGTVGTAGTLARPREWGVDATVRF</sequence>
<dbReference type="InterPro" id="IPR036942">
    <property type="entry name" value="Beta-barrel_TonB_sf"/>
</dbReference>
<dbReference type="PANTHER" id="PTHR32552:SF81">
    <property type="entry name" value="TONB-DEPENDENT OUTER MEMBRANE RECEPTOR"/>
    <property type="match status" value="1"/>
</dbReference>
<evidence type="ECO:0000256" key="10">
    <source>
        <dbReference type="ARBA" id="ARBA00023237"/>
    </source>
</evidence>
<evidence type="ECO:0000256" key="5">
    <source>
        <dbReference type="ARBA" id="ARBA00022692"/>
    </source>
</evidence>
<evidence type="ECO:0000256" key="4">
    <source>
        <dbReference type="ARBA" id="ARBA00022496"/>
    </source>
</evidence>
<organism evidence="14 15">
    <name type="scientific">Sphingobium cyanobacteriorum</name>
    <dbReference type="NCBI Taxonomy" id="3063954"/>
    <lineage>
        <taxon>Bacteria</taxon>
        <taxon>Pseudomonadati</taxon>
        <taxon>Pseudomonadota</taxon>
        <taxon>Alphaproteobacteria</taxon>
        <taxon>Sphingomonadales</taxon>
        <taxon>Sphingomonadaceae</taxon>
        <taxon>Sphingobium</taxon>
    </lineage>
</organism>
<dbReference type="InterPro" id="IPR039426">
    <property type="entry name" value="TonB-dep_rcpt-like"/>
</dbReference>
<keyword evidence="4" id="KW-0410">Iron transport</keyword>
<keyword evidence="10 11" id="KW-0998">Cell outer membrane</keyword>
<evidence type="ECO:0000313" key="15">
    <source>
        <dbReference type="Proteomes" id="UP001176471"/>
    </source>
</evidence>
<keyword evidence="2 11" id="KW-0813">Transport</keyword>
<accession>A0ABT8ZPJ6</accession>
<dbReference type="PROSITE" id="PS52016">
    <property type="entry name" value="TONB_DEPENDENT_REC_3"/>
    <property type="match status" value="1"/>
</dbReference>
<keyword evidence="7" id="KW-0406">Ion transport</keyword>
<evidence type="ECO:0000256" key="8">
    <source>
        <dbReference type="ARBA" id="ARBA00023077"/>
    </source>
</evidence>
<keyword evidence="8" id="KW-0798">TonB box</keyword>
<feature type="chain" id="PRO_5045647319" evidence="12">
    <location>
        <begin position="27"/>
        <end position="758"/>
    </location>
</feature>
<dbReference type="RefSeq" id="WP_304536872.1">
    <property type="nucleotide sequence ID" value="NZ_JAUQOM010000008.1"/>
</dbReference>
<evidence type="ECO:0000256" key="3">
    <source>
        <dbReference type="ARBA" id="ARBA00022452"/>
    </source>
</evidence>
<keyword evidence="14" id="KW-0675">Receptor</keyword>
<keyword evidence="5 11" id="KW-0812">Transmembrane</keyword>
<evidence type="ECO:0000259" key="13">
    <source>
        <dbReference type="Pfam" id="PF07715"/>
    </source>
</evidence>
<evidence type="ECO:0000256" key="11">
    <source>
        <dbReference type="PROSITE-ProRule" id="PRU01360"/>
    </source>
</evidence>
<evidence type="ECO:0000256" key="6">
    <source>
        <dbReference type="ARBA" id="ARBA00023004"/>
    </source>
</evidence>
<dbReference type="InterPro" id="IPR012910">
    <property type="entry name" value="Plug_dom"/>
</dbReference>